<dbReference type="GeneID" id="85446294"/>
<feature type="region of interest" description="Disordered" evidence="1">
    <location>
        <begin position="48"/>
        <end position="68"/>
    </location>
</feature>
<dbReference type="RefSeq" id="XP_060417235.1">
    <property type="nucleotide sequence ID" value="XM_060562054.1"/>
</dbReference>
<protein>
    <submittedName>
        <fullName evidence="2">Uncharacterized protein</fullName>
    </submittedName>
</protein>
<gene>
    <name evidence="2" type="ORF">LY79DRAFT_62047</name>
</gene>
<sequence>MQLAYTGPTSSQHQHPPSLLSSLACAFSPLKHCTHALLPQSSSCPVSPSSAHEPTAKQCTTQTRVHSQASNPLIPSTVAQYRVTIPAFQTLLNCHASTCILLVVYFYPHHKNKKQDPWLGNHPLLFLMFEFHQGIPRLTSRFVWATHRVSHDSAAVGRGLELGHDANRPIQTALTY</sequence>
<evidence type="ECO:0000313" key="2">
    <source>
        <dbReference type="EMBL" id="KAK1596349.1"/>
    </source>
</evidence>
<dbReference type="EMBL" id="JAHLJV010000012">
    <property type="protein sequence ID" value="KAK1596349.1"/>
    <property type="molecule type" value="Genomic_DNA"/>
</dbReference>
<accession>A0AAD8Q642</accession>
<comment type="caution">
    <text evidence="2">The sequence shown here is derived from an EMBL/GenBank/DDBJ whole genome shotgun (WGS) entry which is preliminary data.</text>
</comment>
<organism evidence="2 3">
    <name type="scientific">Colletotrichum navitas</name>
    <dbReference type="NCBI Taxonomy" id="681940"/>
    <lineage>
        <taxon>Eukaryota</taxon>
        <taxon>Fungi</taxon>
        <taxon>Dikarya</taxon>
        <taxon>Ascomycota</taxon>
        <taxon>Pezizomycotina</taxon>
        <taxon>Sordariomycetes</taxon>
        <taxon>Hypocreomycetidae</taxon>
        <taxon>Glomerellales</taxon>
        <taxon>Glomerellaceae</taxon>
        <taxon>Colletotrichum</taxon>
        <taxon>Colletotrichum graminicola species complex</taxon>
    </lineage>
</organism>
<name>A0AAD8Q642_9PEZI</name>
<evidence type="ECO:0000313" key="3">
    <source>
        <dbReference type="Proteomes" id="UP001230504"/>
    </source>
</evidence>
<reference evidence="2" key="1">
    <citation type="submission" date="2021-06" db="EMBL/GenBank/DDBJ databases">
        <title>Comparative genomics, transcriptomics and evolutionary studies reveal genomic signatures of adaptation to plant cell wall in hemibiotrophic fungi.</title>
        <authorList>
            <consortium name="DOE Joint Genome Institute"/>
            <person name="Baroncelli R."/>
            <person name="Diaz J.F."/>
            <person name="Benocci T."/>
            <person name="Peng M."/>
            <person name="Battaglia E."/>
            <person name="Haridas S."/>
            <person name="Andreopoulos W."/>
            <person name="Labutti K."/>
            <person name="Pangilinan J."/>
            <person name="Floch G.L."/>
            <person name="Makela M.R."/>
            <person name="Henrissat B."/>
            <person name="Grigoriev I.V."/>
            <person name="Crouch J.A."/>
            <person name="De Vries R.P."/>
            <person name="Sukno S.A."/>
            <person name="Thon M.R."/>
        </authorList>
    </citation>
    <scope>NUCLEOTIDE SEQUENCE</scope>
    <source>
        <strain evidence="2">CBS 125086</strain>
    </source>
</reference>
<dbReference type="Proteomes" id="UP001230504">
    <property type="component" value="Unassembled WGS sequence"/>
</dbReference>
<keyword evidence="3" id="KW-1185">Reference proteome</keyword>
<feature type="compositionally biased region" description="Polar residues" evidence="1">
    <location>
        <begin position="57"/>
        <end position="68"/>
    </location>
</feature>
<proteinExistence type="predicted"/>
<dbReference type="AlphaFoldDB" id="A0AAD8Q642"/>
<evidence type="ECO:0000256" key="1">
    <source>
        <dbReference type="SAM" id="MobiDB-lite"/>
    </source>
</evidence>